<evidence type="ECO:0000256" key="1">
    <source>
        <dbReference type="SAM" id="MobiDB-lite"/>
    </source>
</evidence>
<sequence length="206" mass="22829">MATIKSIDTHQLTRSPLEVQVLEVELPTLFWVKLKNGEGEINELLQFLTIRMNRIGKNLTLAPDQVEVGTLVAVKEKRRWQRGIVVEVASHTESRSTYATGGGKFTAGNSTAAAWKNALWNNDGRRSRAGHTILSPSSHQDGKKEISPSRKPSLKNSGGKYLFAGPPGGNSLRWTFPSEGKATTRSGAWRTPWNRREQPLRAPGWC</sequence>
<accession>A0AAW2GLH3</accession>
<keyword evidence="3" id="KW-1185">Reference proteome</keyword>
<protein>
    <submittedName>
        <fullName evidence="2">Uncharacterized protein</fullName>
    </submittedName>
</protein>
<dbReference type="AlphaFoldDB" id="A0AAW2GLH3"/>
<organism evidence="2 3">
    <name type="scientific">Cardiocondyla obscurior</name>
    <dbReference type="NCBI Taxonomy" id="286306"/>
    <lineage>
        <taxon>Eukaryota</taxon>
        <taxon>Metazoa</taxon>
        <taxon>Ecdysozoa</taxon>
        <taxon>Arthropoda</taxon>
        <taxon>Hexapoda</taxon>
        <taxon>Insecta</taxon>
        <taxon>Pterygota</taxon>
        <taxon>Neoptera</taxon>
        <taxon>Endopterygota</taxon>
        <taxon>Hymenoptera</taxon>
        <taxon>Apocrita</taxon>
        <taxon>Aculeata</taxon>
        <taxon>Formicoidea</taxon>
        <taxon>Formicidae</taxon>
        <taxon>Myrmicinae</taxon>
        <taxon>Cardiocondyla</taxon>
    </lineage>
</organism>
<name>A0AAW2GLH3_9HYME</name>
<comment type="caution">
    <text evidence="2">The sequence shown here is derived from an EMBL/GenBank/DDBJ whole genome shotgun (WGS) entry which is preliminary data.</text>
</comment>
<evidence type="ECO:0000313" key="3">
    <source>
        <dbReference type="Proteomes" id="UP001430953"/>
    </source>
</evidence>
<gene>
    <name evidence="2" type="ORF">PUN28_003710</name>
</gene>
<proteinExistence type="predicted"/>
<reference evidence="2 3" key="1">
    <citation type="submission" date="2023-03" db="EMBL/GenBank/DDBJ databases">
        <title>High recombination rates correlate with genetic variation in Cardiocondyla obscurior ants.</title>
        <authorList>
            <person name="Errbii M."/>
        </authorList>
    </citation>
    <scope>NUCLEOTIDE SEQUENCE [LARGE SCALE GENOMIC DNA]</scope>
    <source>
        <strain evidence="2">Alpha-2009</strain>
        <tissue evidence="2">Whole body</tissue>
    </source>
</reference>
<feature type="region of interest" description="Disordered" evidence="1">
    <location>
        <begin position="126"/>
        <end position="206"/>
    </location>
</feature>
<dbReference type="Proteomes" id="UP001430953">
    <property type="component" value="Unassembled WGS sequence"/>
</dbReference>
<evidence type="ECO:0000313" key="2">
    <source>
        <dbReference type="EMBL" id="KAL0128555.1"/>
    </source>
</evidence>
<dbReference type="EMBL" id="JADYXP020000003">
    <property type="protein sequence ID" value="KAL0128555.1"/>
    <property type="molecule type" value="Genomic_DNA"/>
</dbReference>